<dbReference type="PANTHER" id="PTHR33572">
    <property type="entry name" value="SPORE DEVELOPMENT REGULATOR VOSA"/>
    <property type="match status" value="1"/>
</dbReference>
<reference evidence="8 9" key="1">
    <citation type="submission" date="2013-03" db="EMBL/GenBank/DDBJ databases">
        <title>The Genome Sequence of Exophiala aquamarina CBS 119918.</title>
        <authorList>
            <consortium name="The Broad Institute Genomics Platform"/>
            <person name="Cuomo C."/>
            <person name="de Hoog S."/>
            <person name="Gorbushina A."/>
            <person name="Walker B."/>
            <person name="Young S.K."/>
            <person name="Zeng Q."/>
            <person name="Gargeya S."/>
            <person name="Fitzgerald M."/>
            <person name="Haas B."/>
            <person name="Abouelleil A."/>
            <person name="Allen A.W."/>
            <person name="Alvarado L."/>
            <person name="Arachchi H.M."/>
            <person name="Berlin A.M."/>
            <person name="Chapman S.B."/>
            <person name="Gainer-Dewar J."/>
            <person name="Goldberg J."/>
            <person name="Griggs A."/>
            <person name="Gujja S."/>
            <person name="Hansen M."/>
            <person name="Howarth C."/>
            <person name="Imamovic A."/>
            <person name="Ireland A."/>
            <person name="Larimer J."/>
            <person name="McCowan C."/>
            <person name="Murphy C."/>
            <person name="Pearson M."/>
            <person name="Poon T.W."/>
            <person name="Priest M."/>
            <person name="Roberts A."/>
            <person name="Saif S."/>
            <person name="Shea T."/>
            <person name="Sisk P."/>
            <person name="Sykes S."/>
            <person name="Wortman J."/>
            <person name="Nusbaum C."/>
            <person name="Birren B."/>
        </authorList>
    </citation>
    <scope>NUCLEOTIDE SEQUENCE [LARGE SCALE GENOMIC DNA]</scope>
    <source>
        <strain evidence="8 9">CBS 119918</strain>
    </source>
</reference>
<dbReference type="GeneID" id="25280394"/>
<dbReference type="Pfam" id="PF11754">
    <property type="entry name" value="Velvet"/>
    <property type="match status" value="1"/>
</dbReference>
<evidence type="ECO:0000313" key="9">
    <source>
        <dbReference type="Proteomes" id="UP000027920"/>
    </source>
</evidence>
<dbReference type="InterPro" id="IPR021740">
    <property type="entry name" value="Velvet"/>
</dbReference>
<dbReference type="PROSITE" id="PS51821">
    <property type="entry name" value="VELVET"/>
    <property type="match status" value="1"/>
</dbReference>
<proteinExistence type="predicted"/>
<evidence type="ECO:0000259" key="7">
    <source>
        <dbReference type="PROSITE" id="PS51821"/>
    </source>
</evidence>
<evidence type="ECO:0000313" key="8">
    <source>
        <dbReference type="EMBL" id="KEF57551.1"/>
    </source>
</evidence>
<evidence type="ECO:0000256" key="3">
    <source>
        <dbReference type="ARBA" id="ARBA00023015"/>
    </source>
</evidence>
<dbReference type="Gene3D" id="2.60.40.3960">
    <property type="entry name" value="Velvet domain"/>
    <property type="match status" value="1"/>
</dbReference>
<feature type="region of interest" description="Disordered" evidence="6">
    <location>
        <begin position="350"/>
        <end position="382"/>
    </location>
</feature>
<name>A0A072PCG2_9EURO</name>
<dbReference type="AlphaFoldDB" id="A0A072PCG2"/>
<dbReference type="Proteomes" id="UP000027920">
    <property type="component" value="Unassembled WGS sequence"/>
</dbReference>
<evidence type="ECO:0000256" key="4">
    <source>
        <dbReference type="ARBA" id="ARBA00023163"/>
    </source>
</evidence>
<protein>
    <recommendedName>
        <fullName evidence="7">Velvet domain-containing protein</fullName>
    </recommendedName>
</protein>
<keyword evidence="2" id="KW-0749">Sporulation</keyword>
<dbReference type="InterPro" id="IPR038491">
    <property type="entry name" value="Velvet_dom_sf"/>
</dbReference>
<evidence type="ECO:0000256" key="1">
    <source>
        <dbReference type="ARBA" id="ARBA00004123"/>
    </source>
</evidence>
<dbReference type="STRING" id="1182545.A0A072PCG2"/>
<dbReference type="InterPro" id="IPR037525">
    <property type="entry name" value="Velvet_dom"/>
</dbReference>
<dbReference type="RefSeq" id="XP_013260141.1">
    <property type="nucleotide sequence ID" value="XM_013404687.1"/>
</dbReference>
<keyword evidence="5" id="KW-0539">Nucleus</keyword>
<accession>A0A072PCG2</accession>
<feature type="compositionally biased region" description="Polar residues" evidence="6">
    <location>
        <begin position="494"/>
        <end position="507"/>
    </location>
</feature>
<dbReference type="GO" id="GO:0030435">
    <property type="term" value="P:sporulation resulting in formation of a cellular spore"/>
    <property type="evidence" value="ECO:0007669"/>
    <property type="project" value="UniProtKB-KW"/>
</dbReference>
<organism evidence="8 9">
    <name type="scientific">Exophiala aquamarina CBS 119918</name>
    <dbReference type="NCBI Taxonomy" id="1182545"/>
    <lineage>
        <taxon>Eukaryota</taxon>
        <taxon>Fungi</taxon>
        <taxon>Dikarya</taxon>
        <taxon>Ascomycota</taxon>
        <taxon>Pezizomycotina</taxon>
        <taxon>Eurotiomycetes</taxon>
        <taxon>Chaetothyriomycetidae</taxon>
        <taxon>Chaetothyriales</taxon>
        <taxon>Herpotrichiellaceae</taxon>
        <taxon>Exophiala</taxon>
    </lineage>
</organism>
<feature type="region of interest" description="Disordered" evidence="6">
    <location>
        <begin position="219"/>
        <end position="270"/>
    </location>
</feature>
<dbReference type="PANTHER" id="PTHR33572:SF18">
    <property type="entry name" value="SPORE DEVELOPMENT REGULATOR VOSA"/>
    <property type="match status" value="1"/>
</dbReference>
<comment type="subcellular location">
    <subcellularLocation>
        <location evidence="1">Nucleus</location>
    </subcellularLocation>
</comment>
<feature type="region of interest" description="Disordered" evidence="6">
    <location>
        <begin position="476"/>
        <end position="520"/>
    </location>
</feature>
<keyword evidence="9" id="KW-1185">Reference proteome</keyword>
<dbReference type="OrthoDB" id="4161840at2759"/>
<dbReference type="EMBL" id="AMGV01000004">
    <property type="protein sequence ID" value="KEF57551.1"/>
    <property type="molecule type" value="Genomic_DNA"/>
</dbReference>
<dbReference type="VEuPathDB" id="FungiDB:A1O9_05469"/>
<feature type="domain" description="Velvet" evidence="7">
    <location>
        <begin position="46"/>
        <end position="219"/>
    </location>
</feature>
<evidence type="ECO:0000256" key="6">
    <source>
        <dbReference type="SAM" id="MobiDB-lite"/>
    </source>
</evidence>
<evidence type="ECO:0000256" key="5">
    <source>
        <dbReference type="ARBA" id="ARBA00023242"/>
    </source>
</evidence>
<comment type="caution">
    <text evidence="8">The sequence shown here is derived from an EMBL/GenBank/DDBJ whole genome shotgun (WGS) entry which is preliminary data.</text>
</comment>
<gene>
    <name evidence="8" type="ORF">A1O9_05469</name>
</gene>
<sequence length="534" mass="58134">MDSATTEVARIQRFEGPSRQVGSMRHLDRMQHLPSFPTSELTRLNHHSPLYYLEIAQSPDDGRVNVGKSKGKPLACSLHPEPIIRLKGGGADPNLYHQSNPHFFCIVELVANDEVSSPIDGGLGGVLVSSLHKLKAEKNQECGYFIFGDLCPKYLGIYRLKFVLFELRYDGDLGQYAKLLTSTTSGSFPIREAKGMGISKASTELTRSVAECGVKIRIRKEPTNKRKQSQTSWGSVQRPERASGPLAFSQPQGVNPAETGPGMPPNRRGESIMHRLTYSRNHTSHLDNQEFEDSRQRISGQAGIAPWGVQAAPVDNHQGFQASQALFSFGRPDLHGMNTHMNNNHMSSMVSGSSNTSHGMMSGFNSHTNSSSSPPNEPMSNMMSPSNAHMKNALSPGNCHSNHMVSGLDSHMGIMMSGHGGNAGNFAPLSQLSSLSSGSGLYDDMPTTSMPYTNSMPYTITMPYNATHSNSMPPLYSQQHTNSVSHAPSVPPLYNQQYSNTASSQGMHTLPLPNPGPIWHQNSCHGSSGMVFNN</sequence>
<feature type="compositionally biased region" description="Polar residues" evidence="6">
    <location>
        <begin position="476"/>
        <end position="486"/>
    </location>
</feature>
<keyword evidence="3" id="KW-0805">Transcription regulation</keyword>
<dbReference type="HOGENOM" id="CLU_510000_0_0_1"/>
<dbReference type="GO" id="GO:0005634">
    <property type="term" value="C:nucleus"/>
    <property type="evidence" value="ECO:0007669"/>
    <property type="project" value="UniProtKB-SubCell"/>
</dbReference>
<keyword evidence="4" id="KW-0804">Transcription</keyword>
<evidence type="ECO:0000256" key="2">
    <source>
        <dbReference type="ARBA" id="ARBA00022969"/>
    </source>
</evidence>